<evidence type="ECO:0000256" key="2">
    <source>
        <dbReference type="ARBA" id="ARBA00022747"/>
    </source>
</evidence>
<evidence type="ECO:0000256" key="1">
    <source>
        <dbReference type="ARBA" id="ARBA00010923"/>
    </source>
</evidence>
<dbReference type="InterPro" id="IPR000055">
    <property type="entry name" value="Restrct_endonuc_typeI_TRD"/>
</dbReference>
<keyword evidence="2" id="KW-0680">Restriction system</keyword>
<accession>A0A7Y7IIG4</accession>
<dbReference type="EMBL" id="JAAMFM010000024">
    <property type="protein sequence ID" value="NVM96089.1"/>
    <property type="molecule type" value="Genomic_DNA"/>
</dbReference>
<proteinExistence type="inferred from homology"/>
<dbReference type="Gene3D" id="3.90.220.20">
    <property type="entry name" value="DNA methylase specificity domains"/>
    <property type="match status" value="2"/>
</dbReference>
<dbReference type="GO" id="GO:0003677">
    <property type="term" value="F:DNA binding"/>
    <property type="evidence" value="ECO:0007669"/>
    <property type="project" value="UniProtKB-KW"/>
</dbReference>
<name>A0A7Y7IIG4_9MICC</name>
<gene>
    <name evidence="5" type="ORF">G6034_14485</name>
</gene>
<dbReference type="PANTHER" id="PTHR30408:SF12">
    <property type="entry name" value="TYPE I RESTRICTION ENZYME MJAVIII SPECIFICITY SUBUNIT"/>
    <property type="match status" value="1"/>
</dbReference>
<feature type="domain" description="Type I restriction modification DNA specificity" evidence="4">
    <location>
        <begin position="3"/>
        <end position="158"/>
    </location>
</feature>
<dbReference type="Proteomes" id="UP000543556">
    <property type="component" value="Unassembled WGS sequence"/>
</dbReference>
<organism evidence="5 6">
    <name type="scientific">Arthrobacter wenxiniae</name>
    <dbReference type="NCBI Taxonomy" id="2713570"/>
    <lineage>
        <taxon>Bacteria</taxon>
        <taxon>Bacillati</taxon>
        <taxon>Actinomycetota</taxon>
        <taxon>Actinomycetes</taxon>
        <taxon>Micrococcales</taxon>
        <taxon>Micrococcaceae</taxon>
        <taxon>Arthrobacter</taxon>
    </lineage>
</organism>
<keyword evidence="6" id="KW-1185">Reference proteome</keyword>
<evidence type="ECO:0000256" key="3">
    <source>
        <dbReference type="ARBA" id="ARBA00023125"/>
    </source>
</evidence>
<comment type="similarity">
    <text evidence="1">Belongs to the type-I restriction system S methylase family.</text>
</comment>
<dbReference type="InterPro" id="IPR044946">
    <property type="entry name" value="Restrct_endonuc_typeI_TRD_sf"/>
</dbReference>
<evidence type="ECO:0000259" key="4">
    <source>
        <dbReference type="Pfam" id="PF01420"/>
    </source>
</evidence>
<reference evidence="5 6" key="1">
    <citation type="submission" date="2020-02" db="EMBL/GenBank/DDBJ databases">
        <title>Genome sequence of strain AETb3-4.</title>
        <authorList>
            <person name="Gao J."/>
            <person name="Zhang X."/>
        </authorList>
    </citation>
    <scope>NUCLEOTIDE SEQUENCE [LARGE SCALE GENOMIC DNA]</scope>
    <source>
        <strain evidence="5 6">AETb3-4</strain>
    </source>
</reference>
<dbReference type="GO" id="GO:0009307">
    <property type="term" value="P:DNA restriction-modification system"/>
    <property type="evidence" value="ECO:0007669"/>
    <property type="project" value="UniProtKB-KW"/>
</dbReference>
<comment type="caution">
    <text evidence="5">The sequence shown here is derived from an EMBL/GenBank/DDBJ whole genome shotgun (WGS) entry which is preliminary data.</text>
</comment>
<sequence length="399" mass="43110">MTSDWEGVLLGELCKFTKGTSPTLKTAPGQYPLIVTGPEPLSSTDFQFEGEAVCVPMVSSTGHGHASLKRVHYASGRFAVANIVTACEVRNPAKCSTRFLHIYLQHFKDQLIVPRMQGTANVSLSQKELSQVPVTLPPLDEQQRIVDLIMAVDDAIEATVAKSDVLWSMTQKLLDEAFSSFPHVQAGDLIASITGGKSPSAEGRPPTEDEYGVLKVSAINELGFLPSEAKTISDPGIFSSSMSVKTGDILISRANTPERVGLVCLVQYDYPNLFLCDKTLRISPKDGADPAALVAALGTAEVREQIQMSGTGTSGSMKNISQEAIRQLSVRWPADLEVQSRIGALNQNQIDVIHRTRATAKSLRRLRSELLSALLSGAHRIPETYDELMGADSMEMVGA</sequence>
<evidence type="ECO:0000313" key="6">
    <source>
        <dbReference type="Proteomes" id="UP000543556"/>
    </source>
</evidence>
<dbReference type="PANTHER" id="PTHR30408">
    <property type="entry name" value="TYPE-1 RESTRICTION ENZYME ECOKI SPECIFICITY PROTEIN"/>
    <property type="match status" value="1"/>
</dbReference>
<dbReference type="RefSeq" id="WP_176635810.1">
    <property type="nucleotide sequence ID" value="NZ_JAAMFM010000024.1"/>
</dbReference>
<dbReference type="SUPFAM" id="SSF116734">
    <property type="entry name" value="DNA methylase specificity domain"/>
    <property type="match status" value="2"/>
</dbReference>
<keyword evidence="3" id="KW-0238">DNA-binding</keyword>
<protein>
    <recommendedName>
        <fullName evidence="4">Type I restriction modification DNA specificity domain-containing protein</fullName>
    </recommendedName>
</protein>
<dbReference type="InterPro" id="IPR052021">
    <property type="entry name" value="Type-I_RS_S_subunit"/>
</dbReference>
<evidence type="ECO:0000313" key="5">
    <source>
        <dbReference type="EMBL" id="NVM96089.1"/>
    </source>
</evidence>
<dbReference type="Pfam" id="PF01420">
    <property type="entry name" value="Methylase_S"/>
    <property type="match status" value="1"/>
</dbReference>
<dbReference type="AlphaFoldDB" id="A0A7Y7IIG4"/>